<evidence type="ECO:0000313" key="3">
    <source>
        <dbReference type="EMBL" id="KAA3928630.1"/>
    </source>
</evidence>
<dbReference type="InterPro" id="IPR029063">
    <property type="entry name" value="SAM-dependent_MTases_sf"/>
</dbReference>
<dbReference type="EMBL" id="VWKB01000069">
    <property type="protein sequence ID" value="KAA4088745.1"/>
    <property type="molecule type" value="Genomic_DNA"/>
</dbReference>
<evidence type="ECO:0000313" key="12">
    <source>
        <dbReference type="Proteomes" id="UP000323717"/>
    </source>
</evidence>
<evidence type="ECO:0000313" key="7">
    <source>
        <dbReference type="EMBL" id="MDC2741240.1"/>
    </source>
</evidence>
<dbReference type="InterPro" id="IPR004398">
    <property type="entry name" value="RNA_MeTrfase_RsmD"/>
</dbReference>
<dbReference type="GeneID" id="69483534"/>
<evidence type="ECO:0000313" key="6">
    <source>
        <dbReference type="EMBL" id="MDC2411330.1"/>
    </source>
</evidence>
<dbReference type="AlphaFoldDB" id="A0A139LLK5"/>
<accession>A0A139LLK5</accession>
<reference evidence="12 13" key="3">
    <citation type="journal article" date="2019" name="Nat. Med.">
        <title>A library of human gut bacterial isolates paired with longitudinal multiomics data enables mechanistic microbiome research.</title>
        <authorList>
            <person name="Poyet M."/>
            <person name="Groussin M."/>
            <person name="Gibbons S.M."/>
            <person name="Avila-Pacheco J."/>
            <person name="Jiang X."/>
            <person name="Kearney S.M."/>
            <person name="Perrotta A.R."/>
            <person name="Berdy B."/>
            <person name="Zhao S."/>
            <person name="Lieberman T.D."/>
            <person name="Swanson P.K."/>
            <person name="Smith M."/>
            <person name="Roesemann S."/>
            <person name="Alexander J.E."/>
            <person name="Rich S.A."/>
            <person name="Livny J."/>
            <person name="Vlamakis H."/>
            <person name="Clish C."/>
            <person name="Bullock K."/>
            <person name="Deik A."/>
            <person name="Scott J."/>
            <person name="Pierce K.A."/>
            <person name="Xavier R.J."/>
            <person name="Alm E.J."/>
        </authorList>
    </citation>
    <scope>NUCLEOTIDE SEQUENCE [LARGE SCALE GENOMIC DNA]</scope>
    <source>
        <strain evidence="5 14">BIOML-A134</strain>
        <strain evidence="3 13">BIOML-A160</strain>
        <strain evidence="4 12">BIOML-A163</strain>
    </source>
</reference>
<dbReference type="Proteomes" id="UP000183670">
    <property type="component" value="Unassembled WGS sequence"/>
</dbReference>
<gene>
    <name evidence="8" type="ORF">DW206_26775</name>
    <name evidence="5" type="ORF">F3D66_29545</name>
    <name evidence="4" type="ORF">F3D71_08840</name>
    <name evidence="3" type="ORF">F3F25_11700</name>
    <name evidence="6" type="ORF">PO240_26000</name>
    <name evidence="7" type="ORF">PO382_03270</name>
    <name evidence="9" type="ORF">SAMN05192581_101081</name>
</gene>
<keyword evidence="14" id="KW-1185">Reference proteome</keyword>
<reference evidence="6" key="4">
    <citation type="submission" date="2022-10" db="EMBL/GenBank/DDBJ databases">
        <title>Human gut microbiome strain richness.</title>
        <authorList>
            <person name="Chen-Liaw A."/>
        </authorList>
    </citation>
    <scope>NUCLEOTIDE SEQUENCE</scope>
    <source>
        <strain evidence="7">BSD2780120875st1_E1_BSD2780120875_150330</strain>
        <strain evidence="6">F7_m1001271B151109d0_201107</strain>
    </source>
</reference>
<evidence type="ECO:0000313" key="9">
    <source>
        <dbReference type="EMBL" id="SDB76605.1"/>
    </source>
</evidence>
<dbReference type="Pfam" id="PF03602">
    <property type="entry name" value="Cons_hypoth95"/>
    <property type="match status" value="1"/>
</dbReference>
<evidence type="ECO:0000313" key="8">
    <source>
        <dbReference type="EMBL" id="RHH37928.1"/>
    </source>
</evidence>
<evidence type="ECO:0000256" key="1">
    <source>
        <dbReference type="ARBA" id="ARBA00022603"/>
    </source>
</evidence>
<dbReference type="InterPro" id="IPR002052">
    <property type="entry name" value="DNA_methylase_N6_adenine_CS"/>
</dbReference>
<dbReference type="Proteomes" id="UP001219389">
    <property type="component" value="Unassembled WGS sequence"/>
</dbReference>
<evidence type="ECO:0000313" key="14">
    <source>
        <dbReference type="Proteomes" id="UP000473905"/>
    </source>
</evidence>
<sequence length="177" mass="20510">MRVISGIYKRRRFDVPRTFKARPTTDFAKENLFNVLNNYIDFEEGITALDLFAGTGSISIELVSRGCDRVISIEKDPAHHSFICKIMKEVQTDKCLPIRGDVFKFIKNGREQFDFIFADPPYALKELETIPELIFQNNLLKEGGLLVLEHGKDNNFEENPHFLERRVYGSVNFSLFR</sequence>
<keyword evidence="1 3" id="KW-0489">Methyltransferase</keyword>
<dbReference type="STRING" id="28116.Bovatus_04137"/>
<dbReference type="EMBL" id="JAQNZF010000003">
    <property type="protein sequence ID" value="MDC2741240.1"/>
    <property type="molecule type" value="Genomic_DNA"/>
</dbReference>
<reference evidence="9 10" key="1">
    <citation type="submission" date="2016-10" db="EMBL/GenBank/DDBJ databases">
        <authorList>
            <person name="de Groot N.N."/>
        </authorList>
    </citation>
    <scope>NUCLEOTIDE SEQUENCE [LARGE SCALE GENOMIC DNA]</scope>
    <source>
        <strain evidence="9 10">NLAE-zl-C500</strain>
    </source>
</reference>
<dbReference type="Proteomes" id="UP001214017">
    <property type="component" value="Unassembled WGS sequence"/>
</dbReference>
<evidence type="ECO:0000256" key="2">
    <source>
        <dbReference type="ARBA" id="ARBA00022679"/>
    </source>
</evidence>
<dbReference type="EMBL" id="VWLB01000017">
    <property type="protein sequence ID" value="KAA3928630.1"/>
    <property type="molecule type" value="Genomic_DNA"/>
</dbReference>
<dbReference type="Proteomes" id="UP000365824">
    <property type="component" value="Unassembled WGS sequence"/>
</dbReference>
<dbReference type="PROSITE" id="PS00092">
    <property type="entry name" value="N6_MTASE"/>
    <property type="match status" value="1"/>
</dbReference>
<proteinExistence type="predicted"/>
<dbReference type="RefSeq" id="WP_004314595.1">
    <property type="nucleotide sequence ID" value="NZ_BAABYJ010000002.1"/>
</dbReference>
<dbReference type="PANTHER" id="PTHR43542:SF1">
    <property type="entry name" value="METHYLTRANSFERASE"/>
    <property type="match status" value="1"/>
</dbReference>
<dbReference type="EMBL" id="QRJR01000060">
    <property type="protein sequence ID" value="RHH37928.1"/>
    <property type="molecule type" value="Genomic_DNA"/>
</dbReference>
<organism evidence="3 13">
    <name type="scientific">Bacteroides ovatus</name>
    <dbReference type="NCBI Taxonomy" id="28116"/>
    <lineage>
        <taxon>Bacteria</taxon>
        <taxon>Pseudomonadati</taxon>
        <taxon>Bacteroidota</taxon>
        <taxon>Bacteroidia</taxon>
        <taxon>Bacteroidales</taxon>
        <taxon>Bacteroidaceae</taxon>
        <taxon>Bacteroides</taxon>
    </lineage>
</organism>
<dbReference type="Proteomes" id="UP000323717">
    <property type="component" value="Unassembled WGS sequence"/>
</dbReference>
<dbReference type="Gene3D" id="3.40.50.150">
    <property type="entry name" value="Vaccinia Virus protein VP39"/>
    <property type="match status" value="1"/>
</dbReference>
<dbReference type="PATRIC" id="fig|28116.10.peg.234"/>
<dbReference type="GO" id="GO:0031167">
    <property type="term" value="P:rRNA methylation"/>
    <property type="evidence" value="ECO:0007669"/>
    <property type="project" value="InterPro"/>
</dbReference>
<evidence type="ECO:0000313" key="5">
    <source>
        <dbReference type="EMBL" id="KAA4088745.1"/>
    </source>
</evidence>
<evidence type="ECO:0000313" key="4">
    <source>
        <dbReference type="EMBL" id="KAA3952589.1"/>
    </source>
</evidence>
<dbReference type="EMBL" id="FMYE01000010">
    <property type="protein sequence ID" value="SDB76605.1"/>
    <property type="molecule type" value="Genomic_DNA"/>
</dbReference>
<evidence type="ECO:0000313" key="11">
    <source>
        <dbReference type="Proteomes" id="UP000283329"/>
    </source>
</evidence>
<evidence type="ECO:0000313" key="13">
    <source>
        <dbReference type="Proteomes" id="UP000365824"/>
    </source>
</evidence>
<protein>
    <submittedName>
        <fullName evidence="9">16S rRNA (Guanine(966)-N(2))-methyltransferase RsmD</fullName>
    </submittedName>
    <submittedName>
        <fullName evidence="3">Methyltransferase domain-containing protein</fullName>
    </submittedName>
    <submittedName>
        <fullName evidence="6">RsmD family RNA methyltransferase</fullName>
    </submittedName>
</protein>
<evidence type="ECO:0000313" key="10">
    <source>
        <dbReference type="Proteomes" id="UP000183670"/>
    </source>
</evidence>
<dbReference type="PIRSF" id="PIRSF004553">
    <property type="entry name" value="CHP00095"/>
    <property type="match status" value="1"/>
</dbReference>
<reference evidence="8 11" key="2">
    <citation type="submission" date="2018-08" db="EMBL/GenBank/DDBJ databases">
        <title>A genome reference for cultivated species of the human gut microbiota.</title>
        <authorList>
            <person name="Zou Y."/>
            <person name="Xue W."/>
            <person name="Luo G."/>
        </authorList>
    </citation>
    <scope>NUCLEOTIDE SEQUENCE [LARGE SCALE GENOMIC DNA]</scope>
    <source>
        <strain evidence="8 11">AM17-48</strain>
    </source>
</reference>
<name>A0A139LLK5_BACOV</name>
<dbReference type="GO" id="GO:0003676">
    <property type="term" value="F:nucleic acid binding"/>
    <property type="evidence" value="ECO:0007669"/>
    <property type="project" value="InterPro"/>
</dbReference>
<keyword evidence="2 4" id="KW-0808">Transferase</keyword>
<dbReference type="EMBL" id="JAQNWR010000031">
    <property type="protein sequence ID" value="MDC2411330.1"/>
    <property type="molecule type" value="Genomic_DNA"/>
</dbReference>
<dbReference type="PANTHER" id="PTHR43542">
    <property type="entry name" value="METHYLTRANSFERASE"/>
    <property type="match status" value="1"/>
</dbReference>
<dbReference type="GO" id="GO:0008168">
    <property type="term" value="F:methyltransferase activity"/>
    <property type="evidence" value="ECO:0007669"/>
    <property type="project" value="UniProtKB-KW"/>
</dbReference>
<dbReference type="EMBL" id="VWLE01000091">
    <property type="protein sequence ID" value="KAA3952589.1"/>
    <property type="molecule type" value="Genomic_DNA"/>
</dbReference>
<dbReference type="CDD" id="cd02440">
    <property type="entry name" value="AdoMet_MTases"/>
    <property type="match status" value="1"/>
</dbReference>
<dbReference type="SUPFAM" id="SSF53335">
    <property type="entry name" value="S-adenosyl-L-methionine-dependent methyltransferases"/>
    <property type="match status" value="1"/>
</dbReference>
<dbReference type="Proteomes" id="UP000283329">
    <property type="component" value="Unassembled WGS sequence"/>
</dbReference>
<dbReference type="Proteomes" id="UP000473905">
    <property type="component" value="Unassembled WGS sequence"/>
</dbReference>